<evidence type="ECO:0000313" key="2">
    <source>
        <dbReference type="Proteomes" id="UP001161669"/>
    </source>
</evidence>
<dbReference type="Proteomes" id="UP001161669">
    <property type="component" value="Segment"/>
</dbReference>
<reference evidence="2" key="1">
    <citation type="journal article" date="2019" name="J. Virol.">
        <title>Medusavirus, a novel large DNA virus discovered from hot spring water.</title>
        <authorList>
            <person name="Yoshikawa G."/>
            <person name="Blanc-Mathieu R."/>
            <person name="Song C."/>
            <person name="Kayama Y."/>
            <person name="Mochizuki T."/>
            <person name="Murata K."/>
            <person name="Ogata H."/>
            <person name="Takemura M."/>
        </authorList>
    </citation>
    <scope>NUCLEOTIDE SEQUENCE [LARGE SCALE GENOMIC DNA]</scope>
</reference>
<name>A0A3T1CXF1_9VIRU</name>
<proteinExistence type="predicted"/>
<sequence>MNALDKSGPHFNITIPKIERSVRRYRKKEHPVCVFVAAEEFDHGVKIIDESEQVTTARIQELFSIYSNNEEEEPAIESFSLAKATAIGKFKYVVVWDAWERCGSNWLAEAIVGTDQAYDLFAMAGAVCGPVLFTDKLLL</sequence>
<evidence type="ECO:0000313" key="1">
    <source>
        <dbReference type="EMBL" id="BBI30506.1"/>
    </source>
</evidence>
<accession>A0A3T1CXF1</accession>
<keyword evidence="2" id="KW-1185">Reference proteome</keyword>
<dbReference type="KEGG" id="vg:80540858"/>
<organism evidence="1 2">
    <name type="scientific">Acanthamoeba castellanii medusavirus J1</name>
    <dbReference type="NCBI Taxonomy" id="3114988"/>
    <lineage>
        <taxon>Viruses</taxon>
        <taxon>Varidnaviria</taxon>
        <taxon>Bamfordvirae</taxon>
        <taxon>Nucleocytoviricota</taxon>
        <taxon>Megaviricetes</taxon>
        <taxon>Mamonoviridae</taxon>
        <taxon>Medusavirus</taxon>
        <taxon>Medusavirus medusae</taxon>
    </lineage>
</organism>
<dbReference type="EMBL" id="AP018495">
    <property type="protein sequence ID" value="BBI30506.1"/>
    <property type="molecule type" value="Genomic_DNA"/>
</dbReference>
<protein>
    <submittedName>
        <fullName evidence="1">Uncharacterized protein</fullName>
    </submittedName>
</protein>